<name>A0A844NYN6_ALIFS</name>
<comment type="caution">
    <text evidence="1">The sequence shown here is derived from an EMBL/GenBank/DDBJ whole genome shotgun (WGS) entry which is preliminary data.</text>
</comment>
<dbReference type="Proteomes" id="UP000448038">
    <property type="component" value="Unassembled WGS sequence"/>
</dbReference>
<protein>
    <recommendedName>
        <fullName evidence="3">DUF262 domain-containing protein</fullName>
    </recommendedName>
</protein>
<evidence type="ECO:0000313" key="2">
    <source>
        <dbReference type="Proteomes" id="UP000448038"/>
    </source>
</evidence>
<gene>
    <name evidence="1" type="ORF">GNP88_03645</name>
</gene>
<proteinExistence type="predicted"/>
<evidence type="ECO:0008006" key="3">
    <source>
        <dbReference type="Google" id="ProtNLM"/>
    </source>
</evidence>
<sequence length="338" mass="38763">MIIFDTTNDGVIDSVVATGKTTYKYAIESLYPLIDRFSAQRKTQDKKFYARLERDILDKCLMPPLTIAFVEPNFDKTEEKDIAKYIEDNIKSGYVLDGIQRLSTLNRAKDDERFDDSQSLYLNIIVSPSEDKLLYRMITLNNGQKPMTPRHQIEILTQELFDFSDVNLDVQSEKERGKTIVKGSFDLGDLSKAYLAFLTGSVNNDNNKIIGEKMDQIIVGRIMDKQPAKEDVNFKQVIKNIEKLSENDVAKKWLKVGNNLIGFSVGVKTSYDVIINISPDEFSNSIELFELAFKAINPSKVNLGKFRRELSQNFIENYAQHSEFDEMELVEHFMELTS</sequence>
<dbReference type="AlphaFoldDB" id="A0A844NYN6"/>
<accession>A0A844NYN6</accession>
<organism evidence="1 2">
    <name type="scientific">Aliivibrio fischeri</name>
    <name type="common">Vibrio fischeri</name>
    <dbReference type="NCBI Taxonomy" id="668"/>
    <lineage>
        <taxon>Bacteria</taxon>
        <taxon>Pseudomonadati</taxon>
        <taxon>Pseudomonadota</taxon>
        <taxon>Gammaproteobacteria</taxon>
        <taxon>Vibrionales</taxon>
        <taxon>Vibrionaceae</taxon>
        <taxon>Aliivibrio</taxon>
    </lineage>
</organism>
<evidence type="ECO:0000313" key="1">
    <source>
        <dbReference type="EMBL" id="MUK48279.1"/>
    </source>
</evidence>
<reference evidence="1 2" key="1">
    <citation type="submission" date="2019-11" db="EMBL/GenBank/DDBJ databases">
        <title>Using colonization assays and comparative genomics to discover symbiosis behaviors and factors in Vibrio fischeri.</title>
        <authorList>
            <person name="Bongrand C."/>
            <person name="Moriano-Gutierrez S."/>
            <person name="Arevalo P."/>
            <person name="Mcfall-Ngai M."/>
            <person name="Visick K."/>
            <person name="Polz M.F."/>
            <person name="Ruby E.G."/>
        </authorList>
    </citation>
    <scope>NUCLEOTIDE SEQUENCE [LARGE SCALE GENOMIC DNA]</scope>
    <source>
        <strain evidence="2">emors.4.1</strain>
    </source>
</reference>
<dbReference type="EMBL" id="WOBN01000008">
    <property type="protein sequence ID" value="MUK48279.1"/>
    <property type="molecule type" value="Genomic_DNA"/>
</dbReference>